<sequence length="396" mass="43111">MFSPLLLLAAALPYASARICTPEGAFFNISTQESLDSFTSNCTTVNSTVRFGTNYTDSFVLPNITNVTGDVIITASDRLASVEIPDAEYLSGLWISDALDLARISLPKVRHIKNVYLNTSAAEPVLDFPLLERVDALLLYGNWSSMAFDALHTVNNTLFVCQDGHCDPDEAPERSMNISFPALKQINGRAEFGGNIANLSLPELVTTASHMNIYHQGPNLNPSLPKLDTVENIDFQGNISTIEMPSIQKLDMFQCYTDEPLTLSLPAETAQYIYIDVPSIASLEFPNLTNYSAVSVRTDEAYDCDKLQKSIVVGVKHDVIFYCDAPSSSSFDGLSTGTKAGIGVGIAVAGLGIIGLAVVFWMRWRAKKKEVDEEQKVAAIRAKPTSDSDDSRNGLS</sequence>
<dbReference type="Proteomes" id="UP000184073">
    <property type="component" value="Unassembled WGS sequence"/>
</dbReference>
<protein>
    <submittedName>
        <fullName evidence="4">Uncharacterized protein</fullName>
    </submittedName>
</protein>
<dbReference type="RefSeq" id="XP_040668450.1">
    <property type="nucleotide sequence ID" value="XM_040812523.1"/>
</dbReference>
<evidence type="ECO:0000313" key="5">
    <source>
        <dbReference type="Proteomes" id="UP000184073"/>
    </source>
</evidence>
<keyword evidence="2" id="KW-1133">Transmembrane helix</keyword>
<evidence type="ECO:0000256" key="3">
    <source>
        <dbReference type="SAM" id="SignalP"/>
    </source>
</evidence>
<feature type="signal peptide" evidence="3">
    <location>
        <begin position="1"/>
        <end position="17"/>
    </location>
</feature>
<keyword evidence="2" id="KW-0472">Membrane</keyword>
<dbReference type="EMBL" id="KV878129">
    <property type="protein sequence ID" value="OJJ02688.1"/>
    <property type="molecule type" value="Genomic_DNA"/>
</dbReference>
<name>A0A1L9PME3_ASPVE</name>
<evidence type="ECO:0000256" key="1">
    <source>
        <dbReference type="SAM" id="MobiDB-lite"/>
    </source>
</evidence>
<accession>A0A1L9PME3</accession>
<organism evidence="4 5">
    <name type="scientific">Aspergillus versicolor CBS 583.65</name>
    <dbReference type="NCBI Taxonomy" id="1036611"/>
    <lineage>
        <taxon>Eukaryota</taxon>
        <taxon>Fungi</taxon>
        <taxon>Dikarya</taxon>
        <taxon>Ascomycota</taxon>
        <taxon>Pezizomycotina</taxon>
        <taxon>Eurotiomycetes</taxon>
        <taxon>Eurotiomycetidae</taxon>
        <taxon>Eurotiales</taxon>
        <taxon>Aspergillaceae</taxon>
        <taxon>Aspergillus</taxon>
        <taxon>Aspergillus subgen. Nidulantes</taxon>
    </lineage>
</organism>
<keyword evidence="5" id="KW-1185">Reference proteome</keyword>
<dbReference type="OrthoDB" id="536881at2759"/>
<dbReference type="GeneID" id="63728034"/>
<dbReference type="STRING" id="1036611.A0A1L9PME3"/>
<keyword evidence="3" id="KW-0732">Signal</keyword>
<proteinExistence type="predicted"/>
<dbReference type="SUPFAM" id="SSF52058">
    <property type="entry name" value="L domain-like"/>
    <property type="match status" value="1"/>
</dbReference>
<feature type="transmembrane region" description="Helical" evidence="2">
    <location>
        <begin position="340"/>
        <end position="361"/>
    </location>
</feature>
<reference evidence="5" key="1">
    <citation type="journal article" date="2017" name="Genome Biol.">
        <title>Comparative genomics reveals high biological diversity and specific adaptations in the industrially and medically important fungal genus Aspergillus.</title>
        <authorList>
            <person name="de Vries R.P."/>
            <person name="Riley R."/>
            <person name="Wiebenga A."/>
            <person name="Aguilar-Osorio G."/>
            <person name="Amillis S."/>
            <person name="Uchima C.A."/>
            <person name="Anderluh G."/>
            <person name="Asadollahi M."/>
            <person name="Askin M."/>
            <person name="Barry K."/>
            <person name="Battaglia E."/>
            <person name="Bayram O."/>
            <person name="Benocci T."/>
            <person name="Braus-Stromeyer S.A."/>
            <person name="Caldana C."/>
            <person name="Canovas D."/>
            <person name="Cerqueira G.C."/>
            <person name="Chen F."/>
            <person name="Chen W."/>
            <person name="Choi C."/>
            <person name="Clum A."/>
            <person name="Dos Santos R.A."/>
            <person name="Damasio A.R."/>
            <person name="Diallinas G."/>
            <person name="Emri T."/>
            <person name="Fekete E."/>
            <person name="Flipphi M."/>
            <person name="Freyberg S."/>
            <person name="Gallo A."/>
            <person name="Gournas C."/>
            <person name="Habgood R."/>
            <person name="Hainaut M."/>
            <person name="Harispe M.L."/>
            <person name="Henrissat B."/>
            <person name="Hilden K.S."/>
            <person name="Hope R."/>
            <person name="Hossain A."/>
            <person name="Karabika E."/>
            <person name="Karaffa L."/>
            <person name="Karanyi Z."/>
            <person name="Krasevec N."/>
            <person name="Kuo A."/>
            <person name="Kusch H."/>
            <person name="LaButti K."/>
            <person name="Lagendijk E.L."/>
            <person name="Lapidus A."/>
            <person name="Levasseur A."/>
            <person name="Lindquist E."/>
            <person name="Lipzen A."/>
            <person name="Logrieco A.F."/>
            <person name="MacCabe A."/>
            <person name="Maekelae M.R."/>
            <person name="Malavazi I."/>
            <person name="Melin P."/>
            <person name="Meyer V."/>
            <person name="Mielnichuk N."/>
            <person name="Miskei M."/>
            <person name="Molnar A.P."/>
            <person name="Mule G."/>
            <person name="Ngan C.Y."/>
            <person name="Orejas M."/>
            <person name="Orosz E."/>
            <person name="Ouedraogo J.P."/>
            <person name="Overkamp K.M."/>
            <person name="Park H.-S."/>
            <person name="Perrone G."/>
            <person name="Piumi F."/>
            <person name="Punt P.J."/>
            <person name="Ram A.F."/>
            <person name="Ramon A."/>
            <person name="Rauscher S."/>
            <person name="Record E."/>
            <person name="Riano-Pachon D.M."/>
            <person name="Robert V."/>
            <person name="Roehrig J."/>
            <person name="Ruller R."/>
            <person name="Salamov A."/>
            <person name="Salih N.S."/>
            <person name="Samson R.A."/>
            <person name="Sandor E."/>
            <person name="Sanguinetti M."/>
            <person name="Schuetze T."/>
            <person name="Sepcic K."/>
            <person name="Shelest E."/>
            <person name="Sherlock G."/>
            <person name="Sophianopoulou V."/>
            <person name="Squina F.M."/>
            <person name="Sun H."/>
            <person name="Susca A."/>
            <person name="Todd R.B."/>
            <person name="Tsang A."/>
            <person name="Unkles S.E."/>
            <person name="van de Wiele N."/>
            <person name="van Rossen-Uffink D."/>
            <person name="Oliveira J.V."/>
            <person name="Vesth T.C."/>
            <person name="Visser J."/>
            <person name="Yu J.-H."/>
            <person name="Zhou M."/>
            <person name="Andersen M.R."/>
            <person name="Archer D.B."/>
            <person name="Baker S.E."/>
            <person name="Benoit I."/>
            <person name="Brakhage A.A."/>
            <person name="Braus G.H."/>
            <person name="Fischer R."/>
            <person name="Frisvad J.C."/>
            <person name="Goldman G.H."/>
            <person name="Houbraken J."/>
            <person name="Oakley B."/>
            <person name="Pocsi I."/>
            <person name="Scazzocchio C."/>
            <person name="Seiboth B."/>
            <person name="vanKuyk P.A."/>
            <person name="Wortman J."/>
            <person name="Dyer P.S."/>
            <person name="Grigoriev I.V."/>
        </authorList>
    </citation>
    <scope>NUCLEOTIDE SEQUENCE [LARGE SCALE GENOMIC DNA]</scope>
    <source>
        <strain evidence="5">CBS 583.65</strain>
    </source>
</reference>
<keyword evidence="2" id="KW-0812">Transmembrane</keyword>
<dbReference type="VEuPathDB" id="FungiDB:ASPVEDRAFT_42192"/>
<feature type="region of interest" description="Disordered" evidence="1">
    <location>
        <begin position="370"/>
        <end position="396"/>
    </location>
</feature>
<gene>
    <name evidence="4" type="ORF">ASPVEDRAFT_42192</name>
</gene>
<feature type="chain" id="PRO_5013064030" evidence="3">
    <location>
        <begin position="18"/>
        <end position="396"/>
    </location>
</feature>
<evidence type="ECO:0000313" key="4">
    <source>
        <dbReference type="EMBL" id="OJJ02688.1"/>
    </source>
</evidence>
<feature type="compositionally biased region" description="Basic and acidic residues" evidence="1">
    <location>
        <begin position="384"/>
        <end position="396"/>
    </location>
</feature>
<evidence type="ECO:0000256" key="2">
    <source>
        <dbReference type="SAM" id="Phobius"/>
    </source>
</evidence>
<dbReference type="AlphaFoldDB" id="A0A1L9PME3"/>